<dbReference type="InterPro" id="IPR013810">
    <property type="entry name" value="Ribosomal_uS5_N"/>
</dbReference>
<name>A0A1G2FXB0_9BACT</name>
<feature type="domain" description="S5 DRBM" evidence="8">
    <location>
        <begin position="13"/>
        <end position="76"/>
    </location>
</feature>
<dbReference type="GO" id="GO:0003735">
    <property type="term" value="F:structural constituent of ribosome"/>
    <property type="evidence" value="ECO:0007669"/>
    <property type="project" value="UniProtKB-UniRule"/>
</dbReference>
<sequence>MRRTRAKKETSDVEYKVVDMRRVARVVSGGRRFSFRATVVAGDRKGKVGVGIGKGKDTSLAIDKALRLARKSFISVPLTSNKSIPHDVSAKYGSSALILKPGRFGRGLVAGSAVRVVLELAGVEDATAKITSRSTNRLNNARAVLEALKRLQPLKNHPSK</sequence>
<comment type="similarity">
    <text evidence="1 7">Belongs to the universal ribosomal protein uS5 family.</text>
</comment>
<evidence type="ECO:0000256" key="7">
    <source>
        <dbReference type="RuleBase" id="RU003823"/>
    </source>
</evidence>
<evidence type="ECO:0000256" key="1">
    <source>
        <dbReference type="ARBA" id="ARBA00008945"/>
    </source>
</evidence>
<evidence type="ECO:0000313" key="9">
    <source>
        <dbReference type="EMBL" id="OGZ42457.1"/>
    </source>
</evidence>
<dbReference type="Pfam" id="PF03719">
    <property type="entry name" value="Ribosomal_S5_C"/>
    <property type="match status" value="1"/>
</dbReference>
<evidence type="ECO:0000259" key="8">
    <source>
        <dbReference type="PROSITE" id="PS50881"/>
    </source>
</evidence>
<dbReference type="GO" id="GO:0005840">
    <property type="term" value="C:ribosome"/>
    <property type="evidence" value="ECO:0007669"/>
    <property type="project" value="UniProtKB-KW"/>
</dbReference>
<evidence type="ECO:0000256" key="5">
    <source>
        <dbReference type="ARBA" id="ARBA00035519"/>
    </source>
</evidence>
<dbReference type="InterPro" id="IPR014721">
    <property type="entry name" value="Ribsml_uS5_D2-typ_fold_subgr"/>
</dbReference>
<comment type="caution">
    <text evidence="9">The sequence shown here is derived from an EMBL/GenBank/DDBJ whole genome shotgun (WGS) entry which is preliminary data.</text>
</comment>
<dbReference type="GO" id="GO:0003723">
    <property type="term" value="F:RNA binding"/>
    <property type="evidence" value="ECO:0007669"/>
    <property type="project" value="InterPro"/>
</dbReference>
<evidence type="ECO:0000313" key="10">
    <source>
        <dbReference type="Proteomes" id="UP000176700"/>
    </source>
</evidence>
<dbReference type="EMBL" id="MHNI01000018">
    <property type="protein sequence ID" value="OGZ42457.1"/>
    <property type="molecule type" value="Genomic_DNA"/>
</dbReference>
<dbReference type="AlphaFoldDB" id="A0A1G2FXB0"/>
<proteinExistence type="inferred from homology"/>
<dbReference type="SUPFAM" id="SSF54211">
    <property type="entry name" value="Ribosomal protein S5 domain 2-like"/>
    <property type="match status" value="1"/>
</dbReference>
<dbReference type="SUPFAM" id="SSF54768">
    <property type="entry name" value="dsRNA-binding domain-like"/>
    <property type="match status" value="1"/>
</dbReference>
<evidence type="ECO:0000256" key="3">
    <source>
        <dbReference type="ARBA" id="ARBA00023274"/>
    </source>
</evidence>
<evidence type="ECO:0000256" key="6">
    <source>
        <dbReference type="PROSITE-ProRule" id="PRU00268"/>
    </source>
</evidence>
<dbReference type="InterPro" id="IPR020568">
    <property type="entry name" value="Ribosomal_Su5_D2-typ_SF"/>
</dbReference>
<dbReference type="GO" id="GO:0005737">
    <property type="term" value="C:cytoplasm"/>
    <property type="evidence" value="ECO:0007669"/>
    <property type="project" value="UniProtKB-ARBA"/>
</dbReference>
<dbReference type="InterPro" id="IPR005324">
    <property type="entry name" value="Ribosomal_uS5_C"/>
</dbReference>
<keyword evidence="2 6" id="KW-0689">Ribosomal protein</keyword>
<dbReference type="FunFam" id="3.30.230.10:FF:000002">
    <property type="entry name" value="30S ribosomal protein S5"/>
    <property type="match status" value="1"/>
</dbReference>
<dbReference type="PANTHER" id="PTHR48277">
    <property type="entry name" value="MITOCHONDRIAL RIBOSOMAL PROTEIN S5"/>
    <property type="match status" value="1"/>
</dbReference>
<evidence type="ECO:0000256" key="2">
    <source>
        <dbReference type="ARBA" id="ARBA00022980"/>
    </source>
</evidence>
<dbReference type="InterPro" id="IPR000851">
    <property type="entry name" value="Ribosomal_uS5"/>
</dbReference>
<dbReference type="GO" id="GO:1990904">
    <property type="term" value="C:ribonucleoprotein complex"/>
    <property type="evidence" value="ECO:0007669"/>
    <property type="project" value="UniProtKB-UniRule"/>
</dbReference>
<dbReference type="Pfam" id="PF00333">
    <property type="entry name" value="Ribosomal_S5"/>
    <property type="match status" value="1"/>
</dbReference>
<evidence type="ECO:0000256" key="4">
    <source>
        <dbReference type="ARBA" id="ARBA00035255"/>
    </source>
</evidence>
<dbReference type="PROSITE" id="PS50881">
    <property type="entry name" value="S5_DSRBD"/>
    <property type="match status" value="1"/>
</dbReference>
<accession>A0A1G2FXB0</accession>
<dbReference type="Gene3D" id="3.30.160.20">
    <property type="match status" value="1"/>
</dbReference>
<organism evidence="9 10">
    <name type="scientific">Candidatus Ryanbacteria bacterium RIFCSPHIGHO2_01_45_13</name>
    <dbReference type="NCBI Taxonomy" id="1802112"/>
    <lineage>
        <taxon>Bacteria</taxon>
        <taxon>Candidatus Ryaniibacteriota</taxon>
    </lineage>
</organism>
<gene>
    <name evidence="9" type="ORF">A2W41_03685</name>
</gene>
<reference evidence="9 10" key="1">
    <citation type="journal article" date="2016" name="Nat. Commun.">
        <title>Thousands of microbial genomes shed light on interconnected biogeochemical processes in an aquifer system.</title>
        <authorList>
            <person name="Anantharaman K."/>
            <person name="Brown C.T."/>
            <person name="Hug L.A."/>
            <person name="Sharon I."/>
            <person name="Castelle C.J."/>
            <person name="Probst A.J."/>
            <person name="Thomas B.C."/>
            <person name="Singh A."/>
            <person name="Wilkins M.J."/>
            <person name="Karaoz U."/>
            <person name="Brodie E.L."/>
            <person name="Williams K.H."/>
            <person name="Hubbard S.S."/>
            <person name="Banfield J.F."/>
        </authorList>
    </citation>
    <scope>NUCLEOTIDE SEQUENCE [LARGE SCALE GENOMIC DNA]</scope>
</reference>
<dbReference type="Proteomes" id="UP000176700">
    <property type="component" value="Unassembled WGS sequence"/>
</dbReference>
<dbReference type="GO" id="GO:0006412">
    <property type="term" value="P:translation"/>
    <property type="evidence" value="ECO:0007669"/>
    <property type="project" value="InterPro"/>
</dbReference>
<dbReference type="PANTHER" id="PTHR48277:SF1">
    <property type="entry name" value="MITOCHONDRIAL RIBOSOMAL PROTEIN S5"/>
    <property type="match status" value="1"/>
</dbReference>
<keyword evidence="3 6" id="KW-0687">Ribonucleoprotein</keyword>
<dbReference type="Gene3D" id="3.30.230.10">
    <property type="match status" value="1"/>
</dbReference>
<protein>
    <recommendedName>
        <fullName evidence="4">Small ribosomal subunit protein uS5</fullName>
    </recommendedName>
    <alternativeName>
        <fullName evidence="5">30S ribosomal protein S5</fullName>
    </alternativeName>
</protein>